<keyword evidence="2" id="KW-1185">Reference proteome</keyword>
<gene>
    <name evidence="1" type="ORF">J2Z48_001017</name>
</gene>
<dbReference type="EMBL" id="JAUSUV010000004">
    <property type="protein sequence ID" value="MDQ0416845.1"/>
    <property type="molecule type" value="Genomic_DNA"/>
</dbReference>
<evidence type="ECO:0000313" key="1">
    <source>
        <dbReference type="EMBL" id="MDQ0416845.1"/>
    </source>
</evidence>
<name>A0AAJ1WRQ7_9BACL</name>
<comment type="caution">
    <text evidence="1">The sequence shown here is derived from an EMBL/GenBank/DDBJ whole genome shotgun (WGS) entry which is preliminary data.</text>
</comment>
<protein>
    <submittedName>
        <fullName evidence="1">Uncharacterized protein</fullName>
    </submittedName>
</protein>
<organism evidence="1 2">
    <name type="scientific">Croceifilum oryzae</name>
    <dbReference type="NCBI Taxonomy" id="1553429"/>
    <lineage>
        <taxon>Bacteria</taxon>
        <taxon>Bacillati</taxon>
        <taxon>Bacillota</taxon>
        <taxon>Bacilli</taxon>
        <taxon>Bacillales</taxon>
        <taxon>Thermoactinomycetaceae</taxon>
        <taxon>Croceifilum</taxon>
    </lineage>
</organism>
<reference evidence="1 2" key="1">
    <citation type="submission" date="2023-07" db="EMBL/GenBank/DDBJ databases">
        <title>Genomic Encyclopedia of Type Strains, Phase IV (KMG-IV): sequencing the most valuable type-strain genomes for metagenomic binning, comparative biology and taxonomic classification.</title>
        <authorList>
            <person name="Goeker M."/>
        </authorList>
    </citation>
    <scope>NUCLEOTIDE SEQUENCE [LARGE SCALE GENOMIC DNA]</scope>
    <source>
        <strain evidence="1 2">DSM 46876</strain>
    </source>
</reference>
<dbReference type="RefSeq" id="WP_307251485.1">
    <property type="nucleotide sequence ID" value="NZ_JAUSUV010000004.1"/>
</dbReference>
<sequence>MFTGNAEVDGDSAHVKEKVSAKYIGDIKEVTLAEEAKKAKEMDLQKLQQMFQ</sequence>
<proteinExistence type="predicted"/>
<accession>A0AAJ1WRQ7</accession>
<dbReference type="AlphaFoldDB" id="A0AAJ1WRQ7"/>
<evidence type="ECO:0000313" key="2">
    <source>
        <dbReference type="Proteomes" id="UP001238450"/>
    </source>
</evidence>
<dbReference type="Proteomes" id="UP001238450">
    <property type="component" value="Unassembled WGS sequence"/>
</dbReference>